<feature type="transmembrane region" description="Helical" evidence="9">
    <location>
        <begin position="147"/>
        <end position="173"/>
    </location>
</feature>
<evidence type="ECO:0000256" key="7">
    <source>
        <dbReference type="ARBA" id="ARBA00023136"/>
    </source>
</evidence>
<accession>A0ABS0EVL5</accession>
<feature type="region of interest" description="Disordered" evidence="8">
    <location>
        <begin position="1"/>
        <end position="21"/>
    </location>
</feature>
<feature type="transmembrane region" description="Helical" evidence="9">
    <location>
        <begin position="323"/>
        <end position="341"/>
    </location>
</feature>
<feature type="transmembrane region" description="Helical" evidence="9">
    <location>
        <begin position="347"/>
        <end position="365"/>
    </location>
</feature>
<keyword evidence="6 9" id="KW-1133">Transmembrane helix</keyword>
<dbReference type="EMBL" id="JADOEL010000012">
    <property type="protein sequence ID" value="MBF8178876.1"/>
    <property type="molecule type" value="Genomic_DNA"/>
</dbReference>
<evidence type="ECO:0000256" key="2">
    <source>
        <dbReference type="ARBA" id="ARBA00022475"/>
    </source>
</evidence>
<name>A0ABS0EVL5_9BURK</name>
<keyword evidence="3" id="KW-0328">Glycosyltransferase</keyword>
<evidence type="ECO:0000256" key="4">
    <source>
        <dbReference type="ARBA" id="ARBA00022679"/>
    </source>
</evidence>
<keyword evidence="12" id="KW-1185">Reference proteome</keyword>
<protein>
    <submittedName>
        <fullName evidence="11">Glycosyltransferase family 39 protein</fullName>
    </submittedName>
</protein>
<evidence type="ECO:0000313" key="12">
    <source>
        <dbReference type="Proteomes" id="UP000657372"/>
    </source>
</evidence>
<feature type="transmembrane region" description="Helical" evidence="9">
    <location>
        <begin position="106"/>
        <end position="127"/>
    </location>
</feature>
<feature type="transmembrane region" description="Helical" evidence="9">
    <location>
        <begin position="377"/>
        <end position="395"/>
    </location>
</feature>
<gene>
    <name evidence="11" type="ORF">IXC47_14395</name>
</gene>
<dbReference type="InterPro" id="IPR038731">
    <property type="entry name" value="RgtA/B/C-like"/>
</dbReference>
<evidence type="ECO:0000256" key="3">
    <source>
        <dbReference type="ARBA" id="ARBA00022676"/>
    </source>
</evidence>
<dbReference type="Pfam" id="PF13231">
    <property type="entry name" value="PMT_2"/>
    <property type="match status" value="1"/>
</dbReference>
<feature type="transmembrane region" description="Helical" evidence="9">
    <location>
        <begin position="290"/>
        <end position="311"/>
    </location>
</feature>
<feature type="transmembrane region" description="Helical" evidence="9">
    <location>
        <begin position="230"/>
        <end position="249"/>
    </location>
</feature>
<evidence type="ECO:0000256" key="8">
    <source>
        <dbReference type="SAM" id="MobiDB-lite"/>
    </source>
</evidence>
<evidence type="ECO:0000256" key="9">
    <source>
        <dbReference type="SAM" id="Phobius"/>
    </source>
</evidence>
<comment type="caution">
    <text evidence="11">The sequence shown here is derived from an EMBL/GenBank/DDBJ whole genome shotgun (WGS) entry which is preliminary data.</text>
</comment>
<organism evidence="11 12">
    <name type="scientific">Herminiimonas contaminans</name>
    <dbReference type="NCBI Taxonomy" id="1111140"/>
    <lineage>
        <taxon>Bacteria</taxon>
        <taxon>Pseudomonadati</taxon>
        <taxon>Pseudomonadota</taxon>
        <taxon>Betaproteobacteria</taxon>
        <taxon>Burkholderiales</taxon>
        <taxon>Oxalobacteraceae</taxon>
        <taxon>Herminiimonas</taxon>
    </lineage>
</organism>
<feature type="domain" description="Glycosyltransferase RgtA/B/C/D-like" evidence="10">
    <location>
        <begin position="86"/>
        <end position="247"/>
    </location>
</feature>
<dbReference type="RefSeq" id="WP_195876061.1">
    <property type="nucleotide sequence ID" value="NZ_JADOEL010000012.1"/>
</dbReference>
<dbReference type="InterPro" id="IPR050297">
    <property type="entry name" value="LipidA_mod_glycosyltrf_83"/>
</dbReference>
<keyword evidence="2" id="KW-1003">Cell membrane</keyword>
<keyword evidence="5 9" id="KW-0812">Transmembrane</keyword>
<feature type="transmembrane region" description="Helical" evidence="9">
    <location>
        <begin position="27"/>
        <end position="49"/>
    </location>
</feature>
<reference evidence="11 12" key="1">
    <citation type="submission" date="2020-11" db="EMBL/GenBank/DDBJ databases">
        <title>WGS of Herminiimonas contaminans strain Marseille-Q4544 isolated from planarians Schmidtea mediterranea.</title>
        <authorList>
            <person name="Kangale L."/>
        </authorList>
    </citation>
    <scope>NUCLEOTIDE SEQUENCE [LARGE SCALE GENOMIC DNA]</scope>
    <source>
        <strain evidence="11 12">Marseille-Q4544</strain>
    </source>
</reference>
<keyword evidence="4" id="KW-0808">Transferase</keyword>
<evidence type="ECO:0000313" key="11">
    <source>
        <dbReference type="EMBL" id="MBF8178876.1"/>
    </source>
</evidence>
<evidence type="ECO:0000256" key="5">
    <source>
        <dbReference type="ARBA" id="ARBA00022692"/>
    </source>
</evidence>
<dbReference type="PANTHER" id="PTHR33908">
    <property type="entry name" value="MANNOSYLTRANSFERASE YKCB-RELATED"/>
    <property type="match status" value="1"/>
</dbReference>
<proteinExistence type="predicted"/>
<dbReference type="Proteomes" id="UP000657372">
    <property type="component" value="Unassembled WGS sequence"/>
</dbReference>
<evidence type="ECO:0000259" key="10">
    <source>
        <dbReference type="Pfam" id="PF13231"/>
    </source>
</evidence>
<feature type="transmembrane region" description="Helical" evidence="9">
    <location>
        <begin position="193"/>
        <end position="218"/>
    </location>
</feature>
<keyword evidence="7 9" id="KW-0472">Membrane</keyword>
<dbReference type="PANTHER" id="PTHR33908:SF3">
    <property type="entry name" value="UNDECAPRENYL PHOSPHATE-ALPHA-4-AMINO-4-DEOXY-L-ARABINOSE ARABINOSYL TRANSFERASE"/>
    <property type="match status" value="1"/>
</dbReference>
<feature type="compositionally biased region" description="Polar residues" evidence="8">
    <location>
        <begin position="1"/>
        <end position="18"/>
    </location>
</feature>
<evidence type="ECO:0000256" key="1">
    <source>
        <dbReference type="ARBA" id="ARBA00004651"/>
    </source>
</evidence>
<evidence type="ECO:0000256" key="6">
    <source>
        <dbReference type="ARBA" id="ARBA00022989"/>
    </source>
</evidence>
<comment type="subcellular location">
    <subcellularLocation>
        <location evidence="1">Cell membrane</location>
        <topology evidence="1">Multi-pass membrane protein</topology>
    </subcellularLocation>
</comment>
<sequence length="485" mass="54299">MNPQTFSESISFAETPSPTKHRKVPSYLWYLLAATLLLLAYRIGLMALLPLADTTEARYGEIARQAVSNGYWLMPHIDPQTPFFAKPPLSTWASAVSMGIFGINEFAARLPALLASLLAIVVAMGFAKEMKLRRSWLVAPVLAASPLFFLCAGAVMTDALQMVIIVAALYFAWRTLNSSGDDAFKWRLAFWSMIGLGALCKGLATWALIGLPLIAYALVERRPWQLFRQVFSWGGLALALGIFMPWYIAAEYTNPGFLNYFIIGEHFSRFLVPGWKGDHYGIAQQQPMGAIWVFWSIGILPWLGIFVSELLRFFGKRPKQLLAIERFLWCATLAPLLFFSFSRNIIWTYGLTAALPFSVLVARWLENASASMQTRTGISLAMLAILAIMCGPYIVSKASANSDRDLIQAFHRAATPGMQLAYKVRPEYSSDYYARNTLHYEPDASLSKNTHNELVVVDRNELERQAITADHILFVGKTRALVRPE</sequence>